<gene>
    <name evidence="1" type="ORF">F5144DRAFT_614232</name>
</gene>
<dbReference type="Proteomes" id="UP000724584">
    <property type="component" value="Unassembled WGS sequence"/>
</dbReference>
<evidence type="ECO:0000313" key="2">
    <source>
        <dbReference type="Proteomes" id="UP000724584"/>
    </source>
</evidence>
<evidence type="ECO:0000313" key="1">
    <source>
        <dbReference type="EMBL" id="KAH6628604.1"/>
    </source>
</evidence>
<keyword evidence="2" id="KW-1185">Reference proteome</keyword>
<dbReference type="EMBL" id="JAGIZQ010000005">
    <property type="protein sequence ID" value="KAH6628604.1"/>
    <property type="molecule type" value="Genomic_DNA"/>
</dbReference>
<protein>
    <submittedName>
        <fullName evidence="1">P-loop containing nucleoside triphosphate hydrolase protein</fullName>
    </submittedName>
</protein>
<proteinExistence type="predicted"/>
<keyword evidence="1" id="KW-0378">Hydrolase</keyword>
<sequence>MSNCVFGNGPQEDEPLPVPSLRNPANQPAGRHGGADPFRFLRLRGGDGSLGYDQDDDEASSVENDVAYASRRTAVSRPRNGPAVSGFQPGAIVRVKVENFVTYEEAEFFLGPNLNMVIGPNGTGKSSLVCAICLGLGYSSNVLGRASAFGEFVKHGKDEAGIEVELQKLPEHSENPIVGLTIRREDNSRKFTINGQRVSHREIQKLMRSFRIQIDNLCQFLPQDKVAEFAALTPIELLEKTLHAAAPEEMINWRAQLRDHFKLQKDTEHNGEKIREELRKMEARQQVLQADVEKLRERKAIQEAIEDYNKLRVVVKYYDARNKFKEAKARKVDAERSLKRLYDSVAPALKAVNRKQEYQAKVKLVVADRQRRLQAADAAANAAISQVEAVQTKSQELAGRKEAEQANFVAKRQELGRLRKNITDLEAGYRQAPPEFDAADWNRKIREQEHQAREKGKESVEAAEELKRVRMKATETREQLKRLQSNVQDLDSQQGQLLTQLKRINNDVAKGWEWLKDNQQSFEKEVFGPPMLTCSVKDKRYTDLVQSILQTDDFLCFTAQTREDHKKLSNQFYSEMGLSVTIRSCFTQYSAFKPPLPNEELSNLGFDGYVSDYLDGPEPVLAMLCSERKMHASAVSIRDITDEQFDQIQRAERLIQFAAGRQLYRITRRREYGPGAVSTRVTQFAKGRFWADQPVDAAEKTELQREIEELRAQLTAMKEHYDAMDAKYVEAGTEKQHLLHKITELRSAKSELQREYTKWQTLPDKIESEKTALRRTEQELTECKGRKLELEKLQDQIALEKARAVLGHHTQIMGIRKAREAMLEAQVVLMEAESDVGVLKVKNLEITQQLEERKMSLRQIEDELNQQRNIAAEAKEEAVSILTEENKDELRDKAMGKTVEDIDQAIQVEKTKLEVIQASNPAALEEYERYAVKIERERAHQANHEIKMAELDERIRNVKSQWEPKLDQLVSQINDAFSYNFEQISCAGEVGVHKDEDFEKWAIEIKVKFRKTNQVGYSENETLQRLDQHRQSGGERAVSTIFYLMALQSMAQAPFRVVDEINQGMDPRNERMVHERMVEVACREHTSQYFLITPKLLSGLRYDERMRVHTIVSGEYVDSRGTEKMNFANFVRIQRRLAVR</sequence>
<organism evidence="1 2">
    <name type="scientific">Chaetomium tenue</name>
    <dbReference type="NCBI Taxonomy" id="1854479"/>
    <lineage>
        <taxon>Eukaryota</taxon>
        <taxon>Fungi</taxon>
        <taxon>Dikarya</taxon>
        <taxon>Ascomycota</taxon>
        <taxon>Pezizomycotina</taxon>
        <taxon>Sordariomycetes</taxon>
        <taxon>Sordariomycetidae</taxon>
        <taxon>Sordariales</taxon>
        <taxon>Chaetomiaceae</taxon>
        <taxon>Chaetomium</taxon>
    </lineage>
</organism>
<accession>A0ACB7P5X7</accession>
<name>A0ACB7P5X7_9PEZI</name>
<comment type="caution">
    <text evidence="1">The sequence shown here is derived from an EMBL/GenBank/DDBJ whole genome shotgun (WGS) entry which is preliminary data.</text>
</comment>
<reference evidence="1 2" key="1">
    <citation type="journal article" date="2021" name="Nat. Commun.">
        <title>Genetic determinants of endophytism in the Arabidopsis root mycobiome.</title>
        <authorList>
            <person name="Mesny F."/>
            <person name="Miyauchi S."/>
            <person name="Thiergart T."/>
            <person name="Pickel B."/>
            <person name="Atanasova L."/>
            <person name="Karlsson M."/>
            <person name="Huettel B."/>
            <person name="Barry K.W."/>
            <person name="Haridas S."/>
            <person name="Chen C."/>
            <person name="Bauer D."/>
            <person name="Andreopoulos W."/>
            <person name="Pangilinan J."/>
            <person name="LaButti K."/>
            <person name="Riley R."/>
            <person name="Lipzen A."/>
            <person name="Clum A."/>
            <person name="Drula E."/>
            <person name="Henrissat B."/>
            <person name="Kohler A."/>
            <person name="Grigoriev I.V."/>
            <person name="Martin F.M."/>
            <person name="Hacquard S."/>
        </authorList>
    </citation>
    <scope>NUCLEOTIDE SEQUENCE [LARGE SCALE GENOMIC DNA]</scope>
    <source>
        <strain evidence="1 2">MPI-SDFR-AT-0079</strain>
    </source>
</reference>